<keyword evidence="3" id="KW-1185">Reference proteome</keyword>
<sequence>MSIAAGLRDTDVQPGEVIGVIAHRNAESVAAMIAVMAVRAAYAPIDPTNPLGRVRLILDQIRPRVVLWDGGGSVECAAGLATLNTSEVPDLPADGSAPVTSGPRHDDLAYVVFTSGSTGLPKGVLVEHRSLVNHIGWATTHVLPNAGGAACPVFASMSFDLALTTLWVPLAQGRTIVMIEDSWDYPSLFAPRTGPYDFIKATPSHFRLFERMLRPDYRSVAKRLMIGGEPLEPAMLRQMGDRLDGVEVVNHYGPTETTIGCCAFRSTVREMPDLPTVPIGSPAWNTAAYVVDDRGGPVGVGGHGELLISGFGIARGYLDGGGDRFLDEAAFGGRAYRTGDIVEVLPDGVLLHLGRKDSQLKVSGHRFEPAELRRHAVSLPLIADAAFDVIRGGVLDAVEAFVVFDEQSAQTPPTEREIRVQLASLLPKELVPRRVYVVPEIKVNANGKRDVRATRELAEARAGETGP</sequence>
<evidence type="ECO:0000313" key="3">
    <source>
        <dbReference type="Proteomes" id="UP000654471"/>
    </source>
</evidence>
<reference evidence="3" key="1">
    <citation type="journal article" date="2019" name="Int. J. Syst. Evol. Microbiol.">
        <title>The Global Catalogue of Microorganisms (GCM) 10K type strain sequencing project: providing services to taxonomists for standard genome sequencing and annotation.</title>
        <authorList>
            <consortium name="The Broad Institute Genomics Platform"/>
            <consortium name="The Broad Institute Genome Sequencing Center for Infectious Disease"/>
            <person name="Wu L."/>
            <person name="Ma J."/>
        </authorList>
    </citation>
    <scope>NUCLEOTIDE SEQUENCE [LARGE SCALE GENOMIC DNA]</scope>
    <source>
        <strain evidence="3">JCM 3399</strain>
    </source>
</reference>
<dbReference type="SUPFAM" id="SSF56801">
    <property type="entry name" value="Acetyl-CoA synthetase-like"/>
    <property type="match status" value="1"/>
</dbReference>
<dbReference type="Pfam" id="PF00501">
    <property type="entry name" value="AMP-binding"/>
    <property type="match status" value="1"/>
</dbReference>
<dbReference type="InterPro" id="IPR045851">
    <property type="entry name" value="AMP-bd_C_sf"/>
</dbReference>
<dbReference type="PANTHER" id="PTHR45527">
    <property type="entry name" value="NONRIBOSOMAL PEPTIDE SYNTHETASE"/>
    <property type="match status" value="1"/>
</dbReference>
<name>A0ABQ2V9W9_9ACTN</name>
<gene>
    <name evidence="2" type="ORF">GCM10010211_46460</name>
</gene>
<dbReference type="PANTHER" id="PTHR45527:SF1">
    <property type="entry name" value="FATTY ACID SYNTHASE"/>
    <property type="match status" value="1"/>
</dbReference>
<accession>A0ABQ2V9W9</accession>
<proteinExistence type="predicted"/>
<dbReference type="InterPro" id="IPR000873">
    <property type="entry name" value="AMP-dep_synth/lig_dom"/>
</dbReference>
<evidence type="ECO:0000259" key="1">
    <source>
        <dbReference type="Pfam" id="PF00501"/>
    </source>
</evidence>
<dbReference type="PROSITE" id="PS00455">
    <property type="entry name" value="AMP_BINDING"/>
    <property type="match status" value="1"/>
</dbReference>
<dbReference type="Proteomes" id="UP000654471">
    <property type="component" value="Unassembled WGS sequence"/>
</dbReference>
<dbReference type="Gene3D" id="3.40.50.12780">
    <property type="entry name" value="N-terminal domain of ligase-like"/>
    <property type="match status" value="1"/>
</dbReference>
<dbReference type="Gene3D" id="3.30.300.30">
    <property type="match status" value="1"/>
</dbReference>
<protein>
    <recommendedName>
        <fullName evidence="1">AMP-dependent synthetase/ligase domain-containing protein</fullName>
    </recommendedName>
</protein>
<comment type="caution">
    <text evidence="2">The sequence shown here is derived from an EMBL/GenBank/DDBJ whole genome shotgun (WGS) entry which is preliminary data.</text>
</comment>
<dbReference type="PRINTS" id="PR00154">
    <property type="entry name" value="AMPBINDING"/>
</dbReference>
<organism evidence="2 3">
    <name type="scientific">Streptomyces albospinus</name>
    <dbReference type="NCBI Taxonomy" id="285515"/>
    <lineage>
        <taxon>Bacteria</taxon>
        <taxon>Bacillati</taxon>
        <taxon>Actinomycetota</taxon>
        <taxon>Actinomycetes</taxon>
        <taxon>Kitasatosporales</taxon>
        <taxon>Streptomycetaceae</taxon>
        <taxon>Streptomyces</taxon>
    </lineage>
</organism>
<dbReference type="InterPro" id="IPR020459">
    <property type="entry name" value="AMP-binding"/>
</dbReference>
<evidence type="ECO:0000313" key="2">
    <source>
        <dbReference type="EMBL" id="GGU75171.1"/>
    </source>
</evidence>
<feature type="domain" description="AMP-dependent synthetase/ligase" evidence="1">
    <location>
        <begin position="3"/>
        <end position="318"/>
    </location>
</feature>
<dbReference type="InterPro" id="IPR042099">
    <property type="entry name" value="ANL_N_sf"/>
</dbReference>
<dbReference type="InterPro" id="IPR020845">
    <property type="entry name" value="AMP-binding_CS"/>
</dbReference>
<dbReference type="EMBL" id="BMRP01000016">
    <property type="protein sequence ID" value="GGU75171.1"/>
    <property type="molecule type" value="Genomic_DNA"/>
</dbReference>